<reference evidence="2" key="1">
    <citation type="journal article" date="2019" name="Int. J. Syst. Evol. Microbiol.">
        <title>The Global Catalogue of Microorganisms (GCM) 10K type strain sequencing project: providing services to taxonomists for standard genome sequencing and annotation.</title>
        <authorList>
            <consortium name="The Broad Institute Genomics Platform"/>
            <consortium name="The Broad Institute Genome Sequencing Center for Infectious Disease"/>
            <person name="Wu L."/>
            <person name="Ma J."/>
        </authorList>
    </citation>
    <scope>NUCLEOTIDE SEQUENCE [LARGE SCALE GENOMIC DNA]</scope>
    <source>
        <strain evidence="2">CGMCC 1.7064</strain>
    </source>
</reference>
<comment type="caution">
    <text evidence="1">The sequence shown here is derived from an EMBL/GenBank/DDBJ whole genome shotgun (WGS) entry which is preliminary data.</text>
</comment>
<evidence type="ECO:0000313" key="2">
    <source>
        <dbReference type="Proteomes" id="UP000642509"/>
    </source>
</evidence>
<evidence type="ECO:0000313" key="1">
    <source>
        <dbReference type="EMBL" id="GGO48969.1"/>
    </source>
</evidence>
<dbReference type="Proteomes" id="UP000642509">
    <property type="component" value="Unassembled WGS sequence"/>
</dbReference>
<organism evidence="1 2">
    <name type="scientific">Citricoccus zhacaiensis</name>
    <dbReference type="NCBI Taxonomy" id="489142"/>
    <lineage>
        <taxon>Bacteria</taxon>
        <taxon>Bacillati</taxon>
        <taxon>Actinomycetota</taxon>
        <taxon>Actinomycetes</taxon>
        <taxon>Micrococcales</taxon>
        <taxon>Micrococcaceae</taxon>
        <taxon>Citricoccus</taxon>
    </lineage>
</organism>
<dbReference type="EMBL" id="BMLQ01000010">
    <property type="protein sequence ID" value="GGO48969.1"/>
    <property type="molecule type" value="Genomic_DNA"/>
</dbReference>
<gene>
    <name evidence="1" type="ORF">GCM10010977_29800</name>
</gene>
<protein>
    <recommendedName>
        <fullName evidence="3">ParA family protein</fullName>
    </recommendedName>
</protein>
<proteinExistence type="predicted"/>
<evidence type="ECO:0008006" key="3">
    <source>
        <dbReference type="Google" id="ProtNLM"/>
    </source>
</evidence>
<name>A0ABQ2MAU9_9MICC</name>
<keyword evidence="2" id="KW-1185">Reference proteome</keyword>
<accession>A0ABQ2MAU9</accession>
<sequence length="125" mass="13872">MMPSTTTRWSRNGRPAPVAEGINGSISAHCSSVRASVRVTRPACQRDQPPIRRHTLGGYHDTVTPRAETASVDELRDTGLLMVPLIPNRTIVQEARTARSWYGDYRKGRPVVDAYTEITRKVLSA</sequence>